<feature type="repeat" description="TPR" evidence="1">
    <location>
        <begin position="894"/>
        <end position="927"/>
    </location>
</feature>
<dbReference type="RefSeq" id="WP_254173322.1">
    <property type="nucleotide sequence ID" value="NZ_LR882967.1"/>
</dbReference>
<keyword evidence="5" id="KW-1185">Reference proteome</keyword>
<dbReference type="InterPro" id="IPR027417">
    <property type="entry name" value="P-loop_NTPase"/>
</dbReference>
<evidence type="ECO:0000256" key="2">
    <source>
        <dbReference type="SAM" id="Phobius"/>
    </source>
</evidence>
<reference evidence="4" key="1">
    <citation type="submission" date="2020-09" db="EMBL/GenBank/DDBJ databases">
        <authorList>
            <person name="Blom J."/>
        </authorList>
    </citation>
    <scope>NUCLEOTIDE SEQUENCE</scope>
    <source>
        <strain evidence="4">No.713</strain>
    </source>
</reference>
<dbReference type="PRINTS" id="PR00364">
    <property type="entry name" value="DISEASERSIST"/>
</dbReference>
<dbReference type="PANTHER" id="PTHR10098:SF108">
    <property type="entry name" value="TETRATRICOPEPTIDE REPEAT PROTEIN 28"/>
    <property type="match status" value="1"/>
</dbReference>
<proteinExistence type="predicted"/>
<feature type="repeat" description="TPR" evidence="1">
    <location>
        <begin position="934"/>
        <end position="967"/>
    </location>
</feature>
<dbReference type="Pfam" id="PF13424">
    <property type="entry name" value="TPR_12"/>
    <property type="match status" value="4"/>
</dbReference>
<feature type="transmembrane region" description="Helical" evidence="2">
    <location>
        <begin position="40"/>
        <end position="62"/>
    </location>
</feature>
<evidence type="ECO:0000259" key="3">
    <source>
        <dbReference type="Pfam" id="PF00931"/>
    </source>
</evidence>
<dbReference type="SMART" id="SM00028">
    <property type="entry name" value="TPR"/>
    <property type="match status" value="9"/>
</dbReference>
<keyword evidence="2" id="KW-0812">Transmembrane</keyword>
<dbReference type="Gene3D" id="1.25.40.10">
    <property type="entry name" value="Tetratricopeptide repeat domain"/>
    <property type="match status" value="3"/>
</dbReference>
<keyword evidence="1" id="KW-0802">TPR repeat</keyword>
<accession>A0A9W4CH16</accession>
<dbReference type="GO" id="GO:0043531">
    <property type="term" value="F:ADP binding"/>
    <property type="evidence" value="ECO:0007669"/>
    <property type="project" value="InterPro"/>
</dbReference>
<sequence length="1174" mass="132142">MPIPDLVSQRNMRLLIFSVIAVSGTICPIVIPALAAAGTVATGVGTIITGIAGGVVATDMIAHHQNQLSVKLRQSKDSLANEDLIKASGLAVGFLIRSVAESGKYPQRTSRLKQLATYAAKRWTKLIYDSHNRDLNELTPLQEEEINTLFAKQGKDFFEQTVLTIEDWRIILQDQLCNPAKINLEAEIIDDLAEKLHRGFPKALRQVLKIDFEEGGKAFAGLTISMLGEILAILRNASSMGNNETILAGLQQIETLQQQLQQSQEAKFKQLGTEMESGFDAVLQQLGITQAQIEELRGWLSEELQTLQETIITGFAQVGQQNQELKQTVEQGFETIIGFFERDQSKIQAISFSLNTTPPAVNYWQGREQDLAIVNGWLDDENNKLGVIVAIAGMGKSTLAAKVFNDRTDFIDKLWLDLSQRPLFSLVAQGILTQLGKLSPDQLKEIEETRLTEVLIHCLQQQRFLLVLDNLESVLQDEGYQNFLQHWLGKCHQTEILVTTQVVPNLVQDKPTELALEGLSATEGRQLLQNLDIGGTEAELGAFVAGVNGHPLTLRLVAGLLNGEIGIGATIGDLAALGIADVGELMGRLQGFHRQEAVQLVAVLDASFNRLSEKLQRVLLSLVVLRWGFDAVTATAISRETVTEKELRELGKRGFLASETKGIYTFLPLILEYLKYWVGDLRGSHQKAIEFYQSRFKSRDQWQTVEDVREYLEVFYHWCELGEYKAAFDVIYDGSYNDNCVAKFLELRGNNQLRTELYQELVEHLTDKQDWRYCASLISLGNVYNSLGRYEEAISYYQQSLEIAREIGNRQGEANSLNGLGNAYRFLGRYEESISFHQQSLEIQREIGDRQGEANSLRCLSIAYNSLGRHQDAISYYQQSLEIQREIGHREGEANSLLGLGIAYKNLGRYEEAISYYQQSLEIQREIGHRGGEANSLNGLGNAYNSLGRYEEAISYYQQSLEIEREIGNRRGEANSLNGLGNAYNSLGCHEEALSFHQQSLEIQRKIRDTRGEASSLKGLGNVYNSLGCHEEAISYYQQSLEIEREIGNRRGVANSLNGLGEVYDGLEDYQQALSLYQEALTIATEIKSPEYQAEIWFNFGKTLTKLNRIPDAIGAYRNARQFYQQIQLDHKIQECDRALEQLETPPIPPSLTLWQKIRRWLSQIKQFFRQLFS</sequence>
<evidence type="ECO:0000313" key="5">
    <source>
        <dbReference type="Proteomes" id="UP001153719"/>
    </source>
</evidence>
<dbReference type="InterPro" id="IPR019734">
    <property type="entry name" value="TPR_rpt"/>
</dbReference>
<feature type="repeat" description="TPR" evidence="1">
    <location>
        <begin position="1014"/>
        <end position="1047"/>
    </location>
</feature>
<keyword evidence="2" id="KW-1133">Transmembrane helix</keyword>
<dbReference type="PROSITE" id="PS50293">
    <property type="entry name" value="TPR_REGION"/>
    <property type="match status" value="3"/>
</dbReference>
<protein>
    <submittedName>
        <fullName evidence="4">Tetratricopeptide repeat protein 28</fullName>
    </submittedName>
</protein>
<organism evidence="4 5">
    <name type="scientific">Planktothrix pseudagardhii</name>
    <dbReference type="NCBI Taxonomy" id="132604"/>
    <lineage>
        <taxon>Bacteria</taxon>
        <taxon>Bacillati</taxon>
        <taxon>Cyanobacteriota</taxon>
        <taxon>Cyanophyceae</taxon>
        <taxon>Oscillatoriophycideae</taxon>
        <taxon>Oscillatoriales</taxon>
        <taxon>Microcoleaceae</taxon>
        <taxon>Planktothrix</taxon>
    </lineage>
</organism>
<evidence type="ECO:0000256" key="1">
    <source>
        <dbReference type="PROSITE-ProRule" id="PRU00339"/>
    </source>
</evidence>
<dbReference type="SUPFAM" id="SSF48452">
    <property type="entry name" value="TPR-like"/>
    <property type="match status" value="3"/>
</dbReference>
<dbReference type="Pfam" id="PF00931">
    <property type="entry name" value="NB-ARC"/>
    <property type="match status" value="1"/>
</dbReference>
<feature type="transmembrane region" description="Helical" evidence="2">
    <location>
        <begin position="12"/>
        <end position="34"/>
    </location>
</feature>
<dbReference type="InterPro" id="IPR002182">
    <property type="entry name" value="NB-ARC"/>
</dbReference>
<dbReference type="KEGG" id="ppsu:NO713_01231"/>
<evidence type="ECO:0000313" key="4">
    <source>
        <dbReference type="EMBL" id="CAD5930142.1"/>
    </source>
</evidence>
<feature type="repeat" description="TPR" evidence="1">
    <location>
        <begin position="974"/>
        <end position="1007"/>
    </location>
</feature>
<dbReference type="PROSITE" id="PS50005">
    <property type="entry name" value="TPR"/>
    <property type="match status" value="8"/>
</dbReference>
<dbReference type="EMBL" id="LR882967">
    <property type="protein sequence ID" value="CAD5930142.1"/>
    <property type="molecule type" value="Genomic_DNA"/>
</dbReference>
<gene>
    <name evidence="4" type="primary">Ttc28</name>
    <name evidence="4" type="ORF">NO713_01231</name>
</gene>
<dbReference type="InterPro" id="IPR011990">
    <property type="entry name" value="TPR-like_helical_dom_sf"/>
</dbReference>
<name>A0A9W4CH16_9CYAN</name>
<dbReference type="PANTHER" id="PTHR10098">
    <property type="entry name" value="RAPSYN-RELATED"/>
    <property type="match status" value="1"/>
</dbReference>
<feature type="domain" description="NB-ARC" evidence="3">
    <location>
        <begin position="368"/>
        <end position="530"/>
    </location>
</feature>
<keyword evidence="2" id="KW-0472">Membrane</keyword>
<dbReference type="Gene3D" id="3.40.50.300">
    <property type="entry name" value="P-loop containing nucleotide triphosphate hydrolases"/>
    <property type="match status" value="1"/>
</dbReference>
<feature type="repeat" description="TPR" evidence="1">
    <location>
        <begin position="814"/>
        <end position="847"/>
    </location>
</feature>
<feature type="repeat" description="TPR" evidence="1">
    <location>
        <begin position="1054"/>
        <end position="1087"/>
    </location>
</feature>
<feature type="repeat" description="TPR" evidence="1">
    <location>
        <begin position="854"/>
        <end position="887"/>
    </location>
</feature>
<feature type="repeat" description="TPR" evidence="1">
    <location>
        <begin position="774"/>
        <end position="807"/>
    </location>
</feature>
<dbReference type="SUPFAM" id="SSF52540">
    <property type="entry name" value="P-loop containing nucleoside triphosphate hydrolases"/>
    <property type="match status" value="1"/>
</dbReference>
<dbReference type="AlphaFoldDB" id="A0A9W4CH16"/>
<dbReference type="Proteomes" id="UP001153719">
    <property type="component" value="Chromosome"/>
</dbReference>